<keyword evidence="1 4" id="KW-0378">Hydrolase</keyword>
<dbReference type="AlphaFoldDB" id="A0A9D1E2R8"/>
<dbReference type="InterPro" id="IPR016035">
    <property type="entry name" value="Acyl_Trfase/lysoPLipase"/>
</dbReference>
<feature type="short sequence motif" description="GXSXG" evidence="4">
    <location>
        <begin position="45"/>
        <end position="49"/>
    </location>
</feature>
<name>A0A9D1E2R8_9BACT</name>
<keyword evidence="2 4" id="KW-0442">Lipid degradation</keyword>
<feature type="short sequence motif" description="DGA/G" evidence="4">
    <location>
        <begin position="157"/>
        <end position="159"/>
    </location>
</feature>
<dbReference type="SUPFAM" id="SSF52151">
    <property type="entry name" value="FabD/lysophospholipase-like"/>
    <property type="match status" value="1"/>
</dbReference>
<keyword evidence="3 4" id="KW-0443">Lipid metabolism</keyword>
<feature type="short sequence motif" description="GXGXXG" evidence="4">
    <location>
        <begin position="18"/>
        <end position="23"/>
    </location>
</feature>
<protein>
    <submittedName>
        <fullName evidence="6">Patatin-like phospholipase family protein</fullName>
    </submittedName>
</protein>
<organism evidence="6 7">
    <name type="scientific">Candidatus Fimimonas gallinarum</name>
    <dbReference type="NCBI Taxonomy" id="2840821"/>
    <lineage>
        <taxon>Bacteria</taxon>
        <taxon>Pseudomonadati</taxon>
        <taxon>Myxococcota</taxon>
        <taxon>Myxococcia</taxon>
        <taxon>Myxococcales</taxon>
        <taxon>Cystobacterineae</taxon>
        <taxon>Myxococcaceae</taxon>
        <taxon>Myxococcaceae incertae sedis</taxon>
        <taxon>Candidatus Fimimonas</taxon>
    </lineage>
</organism>
<feature type="domain" description="PNPLA" evidence="5">
    <location>
        <begin position="14"/>
        <end position="170"/>
    </location>
</feature>
<evidence type="ECO:0000256" key="3">
    <source>
        <dbReference type="ARBA" id="ARBA00023098"/>
    </source>
</evidence>
<reference evidence="6" key="2">
    <citation type="journal article" date="2021" name="PeerJ">
        <title>Extensive microbial diversity within the chicken gut microbiome revealed by metagenomics and culture.</title>
        <authorList>
            <person name="Gilroy R."/>
            <person name="Ravi A."/>
            <person name="Getino M."/>
            <person name="Pursley I."/>
            <person name="Horton D.L."/>
            <person name="Alikhan N.F."/>
            <person name="Baker D."/>
            <person name="Gharbi K."/>
            <person name="Hall N."/>
            <person name="Watson M."/>
            <person name="Adriaenssens E.M."/>
            <person name="Foster-Nyarko E."/>
            <person name="Jarju S."/>
            <person name="Secka A."/>
            <person name="Antonio M."/>
            <person name="Oren A."/>
            <person name="Chaudhuri R.R."/>
            <person name="La Ragione R."/>
            <person name="Hildebrand F."/>
            <person name="Pallen M.J."/>
        </authorList>
    </citation>
    <scope>NUCLEOTIDE SEQUENCE</scope>
    <source>
        <strain evidence="6">CHK121-14286</strain>
    </source>
</reference>
<evidence type="ECO:0000256" key="1">
    <source>
        <dbReference type="ARBA" id="ARBA00022801"/>
    </source>
</evidence>
<dbReference type="InterPro" id="IPR002641">
    <property type="entry name" value="PNPLA_dom"/>
</dbReference>
<evidence type="ECO:0000256" key="2">
    <source>
        <dbReference type="ARBA" id="ARBA00022963"/>
    </source>
</evidence>
<dbReference type="PROSITE" id="PS51635">
    <property type="entry name" value="PNPLA"/>
    <property type="match status" value="1"/>
</dbReference>
<dbReference type="Proteomes" id="UP000824200">
    <property type="component" value="Unassembled WGS sequence"/>
</dbReference>
<evidence type="ECO:0000259" key="5">
    <source>
        <dbReference type="PROSITE" id="PS51635"/>
    </source>
</evidence>
<dbReference type="Pfam" id="PF01734">
    <property type="entry name" value="Patatin"/>
    <property type="match status" value="1"/>
</dbReference>
<dbReference type="GO" id="GO:0016787">
    <property type="term" value="F:hydrolase activity"/>
    <property type="evidence" value="ECO:0007669"/>
    <property type="project" value="UniProtKB-UniRule"/>
</dbReference>
<dbReference type="CDD" id="cd07205">
    <property type="entry name" value="Pat_PNPLA6_PNPLA7_NTE1_like"/>
    <property type="match status" value="1"/>
</dbReference>
<dbReference type="Gene3D" id="3.40.1090.10">
    <property type="entry name" value="Cytosolic phospholipase A2 catalytic domain"/>
    <property type="match status" value="2"/>
</dbReference>
<dbReference type="InterPro" id="IPR050301">
    <property type="entry name" value="NTE"/>
</dbReference>
<comment type="caution">
    <text evidence="6">The sequence shown here is derived from an EMBL/GenBank/DDBJ whole genome shotgun (WGS) entry which is preliminary data.</text>
</comment>
<feature type="active site" description="Nucleophile" evidence="4">
    <location>
        <position position="47"/>
    </location>
</feature>
<evidence type="ECO:0000313" key="7">
    <source>
        <dbReference type="Proteomes" id="UP000824200"/>
    </source>
</evidence>
<sequence length="263" mass="28399">MFGKKKRYNYKIGLALSGGGTRGFAHLGVFRALEEWHIPVHCVAGTSVGSIMGAMYSAGLPWQTILEEARTLTKKDILNKRFAIGSDSANIEEIAERLLGNLTFDKLKLPFAAVAVDIATGNEVVLTSGEVSKAVSASSAVPALFTPVKMGDMVLVDGGLLNNMPADVCRKMGADVVISVDLNHTRGKGTTSTKLLDILIATWNITTKGTVYKGEINSDVIITPELSSYKNTRLENIDEMVSEGYRAAAEKMPDIMQILQTKF</sequence>
<reference evidence="6" key="1">
    <citation type="submission" date="2020-10" db="EMBL/GenBank/DDBJ databases">
        <authorList>
            <person name="Gilroy R."/>
        </authorList>
    </citation>
    <scope>NUCLEOTIDE SEQUENCE</scope>
    <source>
        <strain evidence="6">CHK121-14286</strain>
    </source>
</reference>
<gene>
    <name evidence="6" type="ORF">IAC95_00925</name>
</gene>
<accession>A0A9D1E2R8</accession>
<dbReference type="PANTHER" id="PTHR14226:SF29">
    <property type="entry name" value="NEUROPATHY TARGET ESTERASE SWS"/>
    <property type="match status" value="1"/>
</dbReference>
<evidence type="ECO:0000256" key="4">
    <source>
        <dbReference type="PROSITE-ProRule" id="PRU01161"/>
    </source>
</evidence>
<dbReference type="EMBL" id="DVHL01000009">
    <property type="protein sequence ID" value="HIR65442.1"/>
    <property type="molecule type" value="Genomic_DNA"/>
</dbReference>
<feature type="active site" description="Proton acceptor" evidence="4">
    <location>
        <position position="157"/>
    </location>
</feature>
<dbReference type="PANTHER" id="PTHR14226">
    <property type="entry name" value="NEUROPATHY TARGET ESTERASE/SWISS CHEESE D.MELANOGASTER"/>
    <property type="match status" value="1"/>
</dbReference>
<dbReference type="GO" id="GO:0016042">
    <property type="term" value="P:lipid catabolic process"/>
    <property type="evidence" value="ECO:0007669"/>
    <property type="project" value="UniProtKB-UniRule"/>
</dbReference>
<proteinExistence type="predicted"/>
<evidence type="ECO:0000313" key="6">
    <source>
        <dbReference type="EMBL" id="HIR65442.1"/>
    </source>
</evidence>